<feature type="domain" description="Bardet-Biedl syndrome 1 N-terminal" evidence="1">
    <location>
        <begin position="23"/>
        <end position="141"/>
    </location>
</feature>
<sequence>GVAPPSAGATFLVPSPSFSSSLWLAAHDDVMSGLRTFSTCMGERGARREKLVLGIPFGAGGGPELAVLSGSGPPRRHPLPEAPSALEVFYGGGAPPPPALLVVAAGGALYVYRNLRPFYKCALPPPGPPHEVEAELWAQAAQVGGE</sequence>
<dbReference type="AlphaFoldDB" id="A0A669R047"/>
<dbReference type="Proteomes" id="UP000472261">
    <property type="component" value="Unplaced"/>
</dbReference>
<dbReference type="GO" id="GO:0005815">
    <property type="term" value="C:microtubule organizing center"/>
    <property type="evidence" value="ECO:0007669"/>
    <property type="project" value="TreeGrafter"/>
</dbReference>
<dbReference type="GO" id="GO:0034464">
    <property type="term" value="C:BBSome"/>
    <property type="evidence" value="ECO:0007669"/>
    <property type="project" value="InterPro"/>
</dbReference>
<name>A0A669R047_PHACC</name>
<protein>
    <recommendedName>
        <fullName evidence="1">Bardet-Biedl syndrome 1 N-terminal domain-containing protein</fullName>
    </recommendedName>
</protein>
<reference evidence="2" key="2">
    <citation type="submission" date="2025-09" db="UniProtKB">
        <authorList>
            <consortium name="Ensembl"/>
        </authorList>
    </citation>
    <scope>IDENTIFICATION</scope>
</reference>
<evidence type="ECO:0000313" key="3">
    <source>
        <dbReference type="Proteomes" id="UP000472261"/>
    </source>
</evidence>
<dbReference type="GO" id="GO:0005113">
    <property type="term" value="F:patched binding"/>
    <property type="evidence" value="ECO:0007669"/>
    <property type="project" value="TreeGrafter"/>
</dbReference>
<keyword evidence="3" id="KW-1185">Reference proteome</keyword>
<dbReference type="Pfam" id="PF14779">
    <property type="entry name" value="BBS1"/>
    <property type="match status" value="1"/>
</dbReference>
<dbReference type="GO" id="GO:1905515">
    <property type="term" value="P:non-motile cilium assembly"/>
    <property type="evidence" value="ECO:0007669"/>
    <property type="project" value="InterPro"/>
</dbReference>
<proteinExistence type="predicted"/>
<reference evidence="2" key="1">
    <citation type="submission" date="2025-08" db="UniProtKB">
        <authorList>
            <consortium name="Ensembl"/>
        </authorList>
    </citation>
    <scope>IDENTIFICATION</scope>
</reference>
<evidence type="ECO:0000259" key="1">
    <source>
        <dbReference type="Pfam" id="PF14779"/>
    </source>
</evidence>
<dbReference type="InterPro" id="IPR028784">
    <property type="entry name" value="BBS1"/>
</dbReference>
<dbReference type="GO" id="GO:0005119">
    <property type="term" value="F:smoothened binding"/>
    <property type="evidence" value="ECO:0007669"/>
    <property type="project" value="TreeGrafter"/>
</dbReference>
<dbReference type="InterPro" id="IPR032728">
    <property type="entry name" value="BBS1_N"/>
</dbReference>
<dbReference type="PANTHER" id="PTHR20870:SF0">
    <property type="entry name" value="BARDET-BIEDL SYNDROME 1 PROTEIN"/>
    <property type="match status" value="1"/>
</dbReference>
<dbReference type="GO" id="GO:0005930">
    <property type="term" value="C:axoneme"/>
    <property type="evidence" value="ECO:0007669"/>
    <property type="project" value="TreeGrafter"/>
</dbReference>
<dbReference type="GO" id="GO:0061512">
    <property type="term" value="P:protein localization to cilium"/>
    <property type="evidence" value="ECO:0007669"/>
    <property type="project" value="TreeGrafter"/>
</dbReference>
<dbReference type="PANTHER" id="PTHR20870">
    <property type="entry name" value="BARDET-BIEDL SYNDROME 1 PROTEIN"/>
    <property type="match status" value="1"/>
</dbReference>
<accession>A0A669R047</accession>
<dbReference type="Ensembl" id="ENSPCLT00000027627.1">
    <property type="protein sequence ID" value="ENSPCLP00000020166.1"/>
    <property type="gene ID" value="ENSPCLG00000017448.1"/>
</dbReference>
<organism evidence="2 3">
    <name type="scientific">Phasianus colchicus</name>
    <name type="common">Common pheasant</name>
    <dbReference type="NCBI Taxonomy" id="9054"/>
    <lineage>
        <taxon>Eukaryota</taxon>
        <taxon>Metazoa</taxon>
        <taxon>Chordata</taxon>
        <taxon>Craniata</taxon>
        <taxon>Vertebrata</taxon>
        <taxon>Euteleostomi</taxon>
        <taxon>Archelosauria</taxon>
        <taxon>Archosauria</taxon>
        <taxon>Dinosauria</taxon>
        <taxon>Saurischia</taxon>
        <taxon>Theropoda</taxon>
        <taxon>Coelurosauria</taxon>
        <taxon>Aves</taxon>
        <taxon>Neognathae</taxon>
        <taxon>Galloanserae</taxon>
        <taxon>Galliformes</taxon>
        <taxon>Phasianidae</taxon>
        <taxon>Phasianinae</taxon>
        <taxon>Phasianus</taxon>
    </lineage>
</organism>
<evidence type="ECO:0000313" key="2">
    <source>
        <dbReference type="Ensembl" id="ENSPCLP00000020166.1"/>
    </source>
</evidence>